<dbReference type="GO" id="GO:0003700">
    <property type="term" value="F:DNA-binding transcription factor activity"/>
    <property type="evidence" value="ECO:0007669"/>
    <property type="project" value="InterPro"/>
</dbReference>
<evidence type="ECO:0000313" key="2">
    <source>
        <dbReference type="EMBL" id="KIQ31991.1"/>
    </source>
</evidence>
<name>A0A0D0MI61_VARPD</name>
<dbReference type="SUPFAM" id="SSF46785">
    <property type="entry name" value="Winged helix' DNA-binding domain"/>
    <property type="match status" value="1"/>
</dbReference>
<dbReference type="AlphaFoldDB" id="A0A0D0MI61"/>
<dbReference type="InterPro" id="IPR036390">
    <property type="entry name" value="WH_DNA-bd_sf"/>
</dbReference>
<dbReference type="RefSeq" id="WP_042579203.1">
    <property type="nucleotide sequence ID" value="NZ_JXQQ01000028.1"/>
</dbReference>
<dbReference type="OrthoDB" id="8594189at2"/>
<dbReference type="Pfam" id="PF12802">
    <property type="entry name" value="MarR_2"/>
    <property type="match status" value="1"/>
</dbReference>
<gene>
    <name evidence="2" type="ORF">RT97_13085</name>
</gene>
<dbReference type="InterPro" id="IPR039422">
    <property type="entry name" value="MarR/SlyA-like"/>
</dbReference>
<dbReference type="PANTHER" id="PTHR33164:SF43">
    <property type="entry name" value="HTH-TYPE TRANSCRIPTIONAL REPRESSOR YETL"/>
    <property type="match status" value="1"/>
</dbReference>
<dbReference type="PANTHER" id="PTHR33164">
    <property type="entry name" value="TRANSCRIPTIONAL REGULATOR, MARR FAMILY"/>
    <property type="match status" value="1"/>
</dbReference>
<comment type="caution">
    <text evidence="2">The sequence shown here is derived from an EMBL/GenBank/DDBJ whole genome shotgun (WGS) entry which is preliminary data.</text>
</comment>
<dbReference type="Proteomes" id="UP000032067">
    <property type="component" value="Unassembled WGS sequence"/>
</dbReference>
<reference evidence="2 3" key="1">
    <citation type="submission" date="2014-12" db="EMBL/GenBank/DDBJ databases">
        <title>16Stimator: statistical estimation of ribosomal gene copy numbers from draft genome assemblies.</title>
        <authorList>
            <person name="Perisin M.A."/>
            <person name="Vetter M."/>
            <person name="Gilbert J.A."/>
            <person name="Bergelson J."/>
        </authorList>
    </citation>
    <scope>NUCLEOTIDE SEQUENCE [LARGE SCALE GENOMIC DNA]</scope>
    <source>
        <strain evidence="2 3">MEDvA23</strain>
    </source>
</reference>
<dbReference type="InterPro" id="IPR036388">
    <property type="entry name" value="WH-like_DNA-bd_sf"/>
</dbReference>
<dbReference type="PROSITE" id="PS50995">
    <property type="entry name" value="HTH_MARR_2"/>
    <property type="match status" value="1"/>
</dbReference>
<evidence type="ECO:0000259" key="1">
    <source>
        <dbReference type="PROSITE" id="PS50995"/>
    </source>
</evidence>
<dbReference type="InterPro" id="IPR000835">
    <property type="entry name" value="HTH_MarR-typ"/>
</dbReference>
<dbReference type="SMART" id="SM00347">
    <property type="entry name" value="HTH_MARR"/>
    <property type="match status" value="1"/>
</dbReference>
<proteinExistence type="predicted"/>
<dbReference type="GO" id="GO:0006950">
    <property type="term" value="P:response to stress"/>
    <property type="evidence" value="ECO:0007669"/>
    <property type="project" value="TreeGrafter"/>
</dbReference>
<evidence type="ECO:0000313" key="3">
    <source>
        <dbReference type="Proteomes" id="UP000032067"/>
    </source>
</evidence>
<protein>
    <submittedName>
        <fullName evidence="2">MarR family transcriptional regulator</fullName>
    </submittedName>
</protein>
<organism evidence="2 3">
    <name type="scientific">Variovorax paradoxus</name>
    <dbReference type="NCBI Taxonomy" id="34073"/>
    <lineage>
        <taxon>Bacteria</taxon>
        <taxon>Pseudomonadati</taxon>
        <taxon>Pseudomonadota</taxon>
        <taxon>Betaproteobacteria</taxon>
        <taxon>Burkholderiales</taxon>
        <taxon>Comamonadaceae</taxon>
        <taxon>Variovorax</taxon>
    </lineage>
</organism>
<accession>A0A0D0MI61</accession>
<feature type="domain" description="HTH marR-type" evidence="1">
    <location>
        <begin position="1"/>
        <end position="138"/>
    </location>
</feature>
<dbReference type="EMBL" id="JXQQ01000028">
    <property type="protein sequence ID" value="KIQ31991.1"/>
    <property type="molecule type" value="Genomic_DNA"/>
</dbReference>
<sequence>MASQRGSIGKQHLEALSDFRFRLRSFLRFSEDAARAEGITVLQYQLMLHTQGFADREWATVSEIAERLQAQPHGVVALVSRCEEAGLVKRRPSSTDRRQVEVHLLAAGRKKLERLAALHKDQVAKLAEVLALVNKDVG</sequence>
<dbReference type="Gene3D" id="1.10.10.10">
    <property type="entry name" value="Winged helix-like DNA-binding domain superfamily/Winged helix DNA-binding domain"/>
    <property type="match status" value="1"/>
</dbReference>